<gene>
    <name evidence="4" type="ORF">AR1Y2_1133</name>
</gene>
<protein>
    <submittedName>
        <fullName evidence="4">PTS system, galactitol-specific IIB component</fullName>
    </submittedName>
</protein>
<evidence type="ECO:0000313" key="5">
    <source>
        <dbReference type="Proteomes" id="UP000298653"/>
    </source>
</evidence>
<accession>A0A4P8IDC9</accession>
<dbReference type="InterPro" id="IPR036095">
    <property type="entry name" value="PTS_EIIB-like_sf"/>
</dbReference>
<dbReference type="EMBL" id="CP040058">
    <property type="protein sequence ID" value="QCP34587.1"/>
    <property type="molecule type" value="Genomic_DNA"/>
</dbReference>
<evidence type="ECO:0000313" key="4">
    <source>
        <dbReference type="EMBL" id="QCP34587.1"/>
    </source>
</evidence>
<evidence type="ECO:0000259" key="3">
    <source>
        <dbReference type="PROSITE" id="PS51099"/>
    </source>
</evidence>
<dbReference type="InterPro" id="IPR013011">
    <property type="entry name" value="PTS_EIIB_2"/>
</dbReference>
<reference evidence="4 5" key="1">
    <citation type="submission" date="2019-05" db="EMBL/GenBank/DDBJ databases">
        <title>Complete genome sequencing of Anaerostipes rhamnosivorans.</title>
        <authorList>
            <person name="Bui T.P.N."/>
            <person name="de Vos W.M."/>
        </authorList>
    </citation>
    <scope>NUCLEOTIDE SEQUENCE [LARGE SCALE GENOMIC DNA]</scope>
    <source>
        <strain evidence="4 5">1y2</strain>
    </source>
</reference>
<dbReference type="RefSeq" id="WP_137328111.1">
    <property type="nucleotide sequence ID" value="NZ_CP040058.1"/>
</dbReference>
<dbReference type="InterPro" id="IPR003501">
    <property type="entry name" value="PTS_EIIB_2/3"/>
</dbReference>
<feature type="domain" description="PTS EIIB type-2" evidence="3">
    <location>
        <begin position="5"/>
        <end position="97"/>
    </location>
</feature>
<proteinExistence type="predicted"/>
<feature type="signal peptide" evidence="2">
    <location>
        <begin position="1"/>
        <end position="21"/>
    </location>
</feature>
<dbReference type="PROSITE" id="PS51099">
    <property type="entry name" value="PTS_EIIB_TYPE_2"/>
    <property type="match status" value="1"/>
</dbReference>
<dbReference type="GO" id="GO:0008982">
    <property type="term" value="F:protein-N(PI)-phosphohistidine-sugar phosphotransferase activity"/>
    <property type="evidence" value="ECO:0007669"/>
    <property type="project" value="InterPro"/>
</dbReference>
<evidence type="ECO:0000256" key="1">
    <source>
        <dbReference type="ARBA" id="ARBA00022679"/>
    </source>
</evidence>
<dbReference type="OrthoDB" id="6505030at2"/>
<organism evidence="4 5">
    <name type="scientific">Anaerostipes rhamnosivorans</name>
    <dbReference type="NCBI Taxonomy" id="1229621"/>
    <lineage>
        <taxon>Bacteria</taxon>
        <taxon>Bacillati</taxon>
        <taxon>Bacillota</taxon>
        <taxon>Clostridia</taxon>
        <taxon>Lachnospirales</taxon>
        <taxon>Lachnospiraceae</taxon>
        <taxon>Anaerostipes</taxon>
    </lineage>
</organism>
<dbReference type="KEGG" id="arf:AR1Y2_1133"/>
<dbReference type="AlphaFoldDB" id="A0A4P8IDC9"/>
<dbReference type="Gene3D" id="3.40.50.2300">
    <property type="match status" value="1"/>
</dbReference>
<dbReference type="Proteomes" id="UP000298653">
    <property type="component" value="Chromosome"/>
</dbReference>
<keyword evidence="2" id="KW-0732">Signal</keyword>
<feature type="chain" id="PRO_5038687289" evidence="2">
    <location>
        <begin position="22"/>
        <end position="102"/>
    </location>
</feature>
<keyword evidence="5" id="KW-1185">Reference proteome</keyword>
<dbReference type="SUPFAM" id="SSF52794">
    <property type="entry name" value="PTS system IIB component-like"/>
    <property type="match status" value="1"/>
</dbReference>
<evidence type="ECO:0000256" key="2">
    <source>
        <dbReference type="SAM" id="SignalP"/>
    </source>
</evidence>
<keyword evidence="1" id="KW-0808">Transferase</keyword>
<dbReference type="GO" id="GO:0009401">
    <property type="term" value="P:phosphoenolpyruvate-dependent sugar phosphotransferase system"/>
    <property type="evidence" value="ECO:0007669"/>
    <property type="project" value="InterPro"/>
</dbReference>
<dbReference type="Pfam" id="PF02302">
    <property type="entry name" value="PTS_IIB"/>
    <property type="match status" value="1"/>
</dbReference>
<sequence length="102" mass="11152">MARKMKAMVACGSGIATSTVAANAIHEIFQELEIDVEIIKGTVPEISEKADEMDIVFVTNCYREEIPCPVVNVTAFLTGIKKDKKIAEIKNIIVSLNEKING</sequence>
<name>A0A4P8IDC9_9FIRM</name>